<evidence type="ECO:0008006" key="11">
    <source>
        <dbReference type="Google" id="ProtNLM"/>
    </source>
</evidence>
<proteinExistence type="predicted"/>
<organism evidence="10">
    <name type="scientific">Aureococcus anophagefferens</name>
    <name type="common">Harmful bloom alga</name>
    <dbReference type="NCBI Taxonomy" id="44056"/>
    <lineage>
        <taxon>Eukaryota</taxon>
        <taxon>Sar</taxon>
        <taxon>Stramenopiles</taxon>
        <taxon>Ochrophyta</taxon>
        <taxon>Pelagophyceae</taxon>
        <taxon>Pelagomonadales</taxon>
        <taxon>Pelagomonadaceae</taxon>
        <taxon>Aureococcus</taxon>
    </lineage>
</organism>
<keyword evidence="3" id="KW-0547">Nucleotide-binding</keyword>
<dbReference type="eggNOG" id="KOG0616">
    <property type="taxonomic scope" value="Eukaryota"/>
</dbReference>
<evidence type="ECO:0000259" key="8">
    <source>
        <dbReference type="PROSITE" id="PS51285"/>
    </source>
</evidence>
<dbReference type="InParanoid" id="F0Y1J2"/>
<dbReference type="PROSITE" id="PS00108">
    <property type="entry name" value="PROTEIN_KINASE_ST"/>
    <property type="match status" value="1"/>
</dbReference>
<evidence type="ECO:0000256" key="3">
    <source>
        <dbReference type="ARBA" id="ARBA00022741"/>
    </source>
</evidence>
<evidence type="ECO:0000256" key="5">
    <source>
        <dbReference type="ARBA" id="ARBA00022840"/>
    </source>
</evidence>
<dbReference type="InterPro" id="IPR008271">
    <property type="entry name" value="Ser/Thr_kinase_AS"/>
</dbReference>
<evidence type="ECO:0000313" key="10">
    <source>
        <dbReference type="Proteomes" id="UP000002729"/>
    </source>
</evidence>
<sequence>ALKRLAKAFYVDEAKWLQVLDERAILYELRHPFVVGQHGSFQDAAHLYLVLDFVAGARPAPDGIELRRGELFGYLKVVDRVPEAAGRFYAAQCVLLFAYLHDRDVVYRDLKPENLLLDDRGYLKLIDFSFGKRVERGSKTYTLCGTPERGPPAPKRRFSRARFCRRYLAPEVLQSTGHGRGVDWWTLGCLVYEMLVGQPPFENANGDALALYTRILDDDWAIPFPKDVSRAAKSLVRRLCEREITKRIGCGRLGSYSVKKHRFFWALSWRGLLDKLPAAPYVPRLADADDLSHFSGACKDPPAAPGKAASWPEDRFDAWG</sequence>
<keyword evidence="4" id="KW-0418">Kinase</keyword>
<dbReference type="RefSeq" id="XP_009034499.1">
    <property type="nucleotide sequence ID" value="XM_009036251.1"/>
</dbReference>
<dbReference type="SUPFAM" id="SSF56112">
    <property type="entry name" value="Protein kinase-like (PK-like)"/>
    <property type="match status" value="1"/>
</dbReference>
<keyword evidence="1" id="KW-0723">Serine/threonine-protein kinase</keyword>
<evidence type="ECO:0000259" key="7">
    <source>
        <dbReference type="PROSITE" id="PS50011"/>
    </source>
</evidence>
<evidence type="ECO:0000256" key="6">
    <source>
        <dbReference type="SAM" id="MobiDB-lite"/>
    </source>
</evidence>
<evidence type="ECO:0000256" key="2">
    <source>
        <dbReference type="ARBA" id="ARBA00022679"/>
    </source>
</evidence>
<feature type="region of interest" description="Disordered" evidence="6">
    <location>
        <begin position="299"/>
        <end position="320"/>
    </location>
</feature>
<dbReference type="GeneID" id="20219588"/>
<accession>F0Y1J2</accession>
<dbReference type="KEGG" id="aaf:AURANDRAFT_22299"/>
<dbReference type="Proteomes" id="UP000002729">
    <property type="component" value="Unassembled WGS sequence"/>
</dbReference>
<dbReference type="PANTHER" id="PTHR24353">
    <property type="entry name" value="CYCLIC NUCLEOTIDE-DEPENDENT PROTEIN KINASE"/>
    <property type="match status" value="1"/>
</dbReference>
<feature type="non-terminal residue" evidence="9">
    <location>
        <position position="1"/>
    </location>
</feature>
<feature type="domain" description="Protein kinase" evidence="7">
    <location>
        <begin position="1"/>
        <end position="264"/>
    </location>
</feature>
<dbReference type="OrthoDB" id="63267at2759"/>
<evidence type="ECO:0000256" key="1">
    <source>
        <dbReference type="ARBA" id="ARBA00022527"/>
    </source>
</evidence>
<dbReference type="Pfam" id="PF00069">
    <property type="entry name" value="Pkinase"/>
    <property type="match status" value="1"/>
</dbReference>
<reference evidence="9 10" key="1">
    <citation type="journal article" date="2011" name="Proc. Natl. Acad. Sci. U.S.A.">
        <title>Niche of harmful alga Aureococcus anophagefferens revealed through ecogenomics.</title>
        <authorList>
            <person name="Gobler C.J."/>
            <person name="Berry D.L."/>
            <person name="Dyhrman S.T."/>
            <person name="Wilhelm S.W."/>
            <person name="Salamov A."/>
            <person name="Lobanov A.V."/>
            <person name="Zhang Y."/>
            <person name="Collier J.L."/>
            <person name="Wurch L.L."/>
            <person name="Kustka A.B."/>
            <person name="Dill B.D."/>
            <person name="Shah M."/>
            <person name="VerBerkmoes N.C."/>
            <person name="Kuo A."/>
            <person name="Terry A."/>
            <person name="Pangilinan J."/>
            <person name="Lindquist E.A."/>
            <person name="Lucas S."/>
            <person name="Paulsen I.T."/>
            <person name="Hattenrath-Lehmann T.K."/>
            <person name="Talmage S.C."/>
            <person name="Walker E.A."/>
            <person name="Koch F."/>
            <person name="Burson A.M."/>
            <person name="Marcoval M.A."/>
            <person name="Tang Y.Z."/>
            <person name="Lecleir G.R."/>
            <person name="Coyne K.J."/>
            <person name="Berg G.M."/>
            <person name="Bertrand E.M."/>
            <person name="Saito M.A."/>
            <person name="Gladyshev V.N."/>
            <person name="Grigoriev I.V."/>
        </authorList>
    </citation>
    <scope>NUCLEOTIDE SEQUENCE [LARGE SCALE GENOMIC DNA]</scope>
    <source>
        <strain evidence="10">CCMP 1984</strain>
    </source>
</reference>
<dbReference type="GO" id="GO:0004691">
    <property type="term" value="F:cAMP-dependent protein kinase activity"/>
    <property type="evidence" value="ECO:0007669"/>
    <property type="project" value="TreeGrafter"/>
</dbReference>
<gene>
    <name evidence="9" type="ORF">AURANDRAFT_22299</name>
</gene>
<dbReference type="PROSITE" id="PS51285">
    <property type="entry name" value="AGC_KINASE_CTER"/>
    <property type="match status" value="1"/>
</dbReference>
<dbReference type="EMBL" id="GL833123">
    <property type="protein sequence ID" value="EGB10929.1"/>
    <property type="molecule type" value="Genomic_DNA"/>
</dbReference>
<keyword evidence="2" id="KW-0808">Transferase</keyword>
<keyword evidence="10" id="KW-1185">Reference proteome</keyword>
<dbReference type="AlphaFoldDB" id="F0Y1J2"/>
<protein>
    <recommendedName>
        <fullName evidence="11">Protein kinase domain-containing protein</fullName>
    </recommendedName>
</protein>
<dbReference type="InterPro" id="IPR000719">
    <property type="entry name" value="Prot_kinase_dom"/>
</dbReference>
<dbReference type="InterPro" id="IPR011009">
    <property type="entry name" value="Kinase-like_dom_sf"/>
</dbReference>
<dbReference type="PROSITE" id="PS50011">
    <property type="entry name" value="PROTEIN_KINASE_DOM"/>
    <property type="match status" value="1"/>
</dbReference>
<dbReference type="GO" id="GO:0005524">
    <property type="term" value="F:ATP binding"/>
    <property type="evidence" value="ECO:0007669"/>
    <property type="project" value="UniProtKB-KW"/>
</dbReference>
<dbReference type="SMART" id="SM00220">
    <property type="entry name" value="S_TKc"/>
    <property type="match status" value="1"/>
</dbReference>
<dbReference type="PANTHER" id="PTHR24353:SF37">
    <property type="entry name" value="CAMP-DEPENDENT PROTEIN KINASE CATALYTIC SUBUNIT PRKX"/>
    <property type="match status" value="1"/>
</dbReference>
<evidence type="ECO:0000256" key="4">
    <source>
        <dbReference type="ARBA" id="ARBA00022777"/>
    </source>
</evidence>
<evidence type="ECO:0000313" key="9">
    <source>
        <dbReference type="EMBL" id="EGB10929.1"/>
    </source>
</evidence>
<feature type="domain" description="AGC-kinase C-terminal" evidence="8">
    <location>
        <begin position="265"/>
        <end position="320"/>
    </location>
</feature>
<dbReference type="Gene3D" id="1.10.510.10">
    <property type="entry name" value="Transferase(Phosphotransferase) domain 1"/>
    <property type="match status" value="1"/>
</dbReference>
<dbReference type="Gene3D" id="3.30.200.20">
    <property type="entry name" value="Phosphorylase Kinase, domain 1"/>
    <property type="match status" value="1"/>
</dbReference>
<name>F0Y1J2_AURAN</name>
<keyword evidence="5" id="KW-0067">ATP-binding</keyword>
<dbReference type="InterPro" id="IPR000961">
    <property type="entry name" value="AGC-kinase_C"/>
</dbReference>
<dbReference type="GO" id="GO:0005952">
    <property type="term" value="C:cAMP-dependent protein kinase complex"/>
    <property type="evidence" value="ECO:0007669"/>
    <property type="project" value="TreeGrafter"/>
</dbReference>